<gene>
    <name evidence="8 10" type="primary">tilS</name>
    <name evidence="10" type="ORF">ACFQPF_11785</name>
</gene>
<dbReference type="Gene3D" id="3.30.465.60">
    <property type="match status" value="1"/>
</dbReference>
<evidence type="ECO:0000313" key="11">
    <source>
        <dbReference type="Proteomes" id="UP001596549"/>
    </source>
</evidence>
<dbReference type="RefSeq" id="WP_379749862.1">
    <property type="nucleotide sequence ID" value="NZ_JBHTCP010000037.1"/>
</dbReference>
<dbReference type="SUPFAM" id="SSF82829">
    <property type="entry name" value="MesJ substrate recognition domain-like"/>
    <property type="match status" value="1"/>
</dbReference>
<dbReference type="NCBIfam" id="TIGR02432">
    <property type="entry name" value="lysidine_TilS_N"/>
    <property type="match status" value="1"/>
</dbReference>
<evidence type="ECO:0000256" key="3">
    <source>
        <dbReference type="ARBA" id="ARBA00022598"/>
    </source>
</evidence>
<evidence type="ECO:0000256" key="7">
    <source>
        <dbReference type="ARBA" id="ARBA00048539"/>
    </source>
</evidence>
<evidence type="ECO:0000313" key="10">
    <source>
        <dbReference type="EMBL" id="MFC7372355.1"/>
    </source>
</evidence>
<comment type="subcellular location">
    <subcellularLocation>
        <location evidence="1 8">Cytoplasm</location>
    </subcellularLocation>
</comment>
<dbReference type="HAMAP" id="MF_01161">
    <property type="entry name" value="tRNA_Ile_lys_synt"/>
    <property type="match status" value="1"/>
</dbReference>
<keyword evidence="3 8" id="KW-0436">Ligase</keyword>
<keyword evidence="5 8" id="KW-0547">Nucleotide-binding</keyword>
<sequence>MQEVERFIAKHHMLKAVKTVLVGVSGGPDSLALLHYLLKQSESRELKVIAASCDHGLRGEESAEECRFVERFCREKDIIFAGKTLDVIGHMKKTGQSLQAAARELRYEFFAETMERCGAEALALGHHGDDQVETILMRMVRGSEGESLSGIRAVRTFGGGKIIRPFLCVTKAEIEHYCEVNELHPVFDPSNESGKYARNRYRKQVLPFLKLENPSVHKRFQSFSETIAEDETYMMKQAESAVKAVLLFQSDSECRLSVPSFLEMPIPLQKRGITLILNYLYNQIPSSLSSLHKETFLALLNSEQPSGILHFPSGLRVVKSYDSCSLSFAKEAEHSDFCYEIPLSGTLLLEAGELSAEMLETDSMVRGKDVFVCAAGELNLPLKVRNRRPGDRMTLSGMAGSKKLKDIFIDSKIPRAIRDIWPVVEDADGNILWLPGLKHSAYSEAHTAKHPKQWFAIHFRKYCQDV</sequence>
<dbReference type="Gene3D" id="3.40.50.620">
    <property type="entry name" value="HUPs"/>
    <property type="match status" value="1"/>
</dbReference>
<dbReference type="EC" id="6.3.4.19" evidence="8"/>
<feature type="domain" description="Lysidine-tRNA(Ile) synthetase C-terminal" evidence="9">
    <location>
        <begin position="382"/>
        <end position="454"/>
    </location>
</feature>
<dbReference type="PANTHER" id="PTHR43033">
    <property type="entry name" value="TRNA(ILE)-LYSIDINE SYNTHASE-RELATED"/>
    <property type="match status" value="1"/>
</dbReference>
<comment type="similarity">
    <text evidence="8">Belongs to the tRNA(Ile)-lysidine synthase family.</text>
</comment>
<dbReference type="SUPFAM" id="SSF56037">
    <property type="entry name" value="PheT/TilS domain"/>
    <property type="match status" value="1"/>
</dbReference>
<dbReference type="InterPro" id="IPR012094">
    <property type="entry name" value="tRNA_Ile_lys_synt"/>
</dbReference>
<feature type="binding site" evidence="8">
    <location>
        <begin position="25"/>
        <end position="30"/>
    </location>
    <ligand>
        <name>ATP</name>
        <dbReference type="ChEBI" id="CHEBI:30616"/>
    </ligand>
</feature>
<accession>A0ABW2NPP5</accession>
<reference evidence="11" key="1">
    <citation type="journal article" date="2019" name="Int. J. Syst. Evol. Microbiol.">
        <title>The Global Catalogue of Microorganisms (GCM) 10K type strain sequencing project: providing services to taxonomists for standard genome sequencing and annotation.</title>
        <authorList>
            <consortium name="The Broad Institute Genomics Platform"/>
            <consortium name="The Broad Institute Genome Sequencing Center for Infectious Disease"/>
            <person name="Wu L."/>
            <person name="Ma J."/>
        </authorList>
    </citation>
    <scope>NUCLEOTIDE SEQUENCE [LARGE SCALE GENOMIC DNA]</scope>
    <source>
        <strain evidence="11">NBRC 106396</strain>
    </source>
</reference>
<dbReference type="InterPro" id="IPR012795">
    <property type="entry name" value="tRNA_Ile_lys_synt_N"/>
</dbReference>
<evidence type="ECO:0000256" key="8">
    <source>
        <dbReference type="HAMAP-Rule" id="MF_01161"/>
    </source>
</evidence>
<dbReference type="PANTHER" id="PTHR43033:SF1">
    <property type="entry name" value="TRNA(ILE)-LYSIDINE SYNTHASE-RELATED"/>
    <property type="match status" value="1"/>
</dbReference>
<keyword evidence="6 8" id="KW-0067">ATP-binding</keyword>
<comment type="domain">
    <text evidence="8">The N-terminal region contains the highly conserved SGGXDS motif, predicted to be a P-loop motif involved in ATP binding.</text>
</comment>
<dbReference type="InterPro" id="IPR012796">
    <property type="entry name" value="Lysidine-tRNA-synth_C"/>
</dbReference>
<dbReference type="InterPro" id="IPR011063">
    <property type="entry name" value="TilS/TtcA_N"/>
</dbReference>
<comment type="caution">
    <text evidence="10">The sequence shown here is derived from an EMBL/GenBank/DDBJ whole genome shotgun (WGS) entry which is preliminary data.</text>
</comment>
<protein>
    <recommendedName>
        <fullName evidence="8">tRNA(Ile)-lysidine synthase</fullName>
        <ecNumber evidence="8">6.3.4.19</ecNumber>
    </recommendedName>
    <alternativeName>
        <fullName evidence="8">tRNA(Ile)-2-lysyl-cytidine synthase</fullName>
    </alternativeName>
    <alternativeName>
        <fullName evidence="8">tRNA(Ile)-lysidine synthetase</fullName>
    </alternativeName>
</protein>
<comment type="catalytic activity">
    <reaction evidence="7 8">
        <text>cytidine(34) in tRNA(Ile2) + L-lysine + ATP = lysidine(34) in tRNA(Ile2) + AMP + diphosphate + H(+)</text>
        <dbReference type="Rhea" id="RHEA:43744"/>
        <dbReference type="Rhea" id="RHEA-COMP:10625"/>
        <dbReference type="Rhea" id="RHEA-COMP:10670"/>
        <dbReference type="ChEBI" id="CHEBI:15378"/>
        <dbReference type="ChEBI" id="CHEBI:30616"/>
        <dbReference type="ChEBI" id="CHEBI:32551"/>
        <dbReference type="ChEBI" id="CHEBI:33019"/>
        <dbReference type="ChEBI" id="CHEBI:82748"/>
        <dbReference type="ChEBI" id="CHEBI:83665"/>
        <dbReference type="ChEBI" id="CHEBI:456215"/>
        <dbReference type="EC" id="6.3.4.19"/>
    </reaction>
</comment>
<evidence type="ECO:0000256" key="6">
    <source>
        <dbReference type="ARBA" id="ARBA00022840"/>
    </source>
</evidence>
<evidence type="ECO:0000256" key="2">
    <source>
        <dbReference type="ARBA" id="ARBA00022490"/>
    </source>
</evidence>
<dbReference type="SUPFAM" id="SSF52402">
    <property type="entry name" value="Adenine nucleotide alpha hydrolases-like"/>
    <property type="match status" value="1"/>
</dbReference>
<proteinExistence type="inferred from homology"/>
<organism evidence="10 11">
    <name type="scientific">Fictibacillus iocasae</name>
    <dbReference type="NCBI Taxonomy" id="2715437"/>
    <lineage>
        <taxon>Bacteria</taxon>
        <taxon>Bacillati</taxon>
        <taxon>Bacillota</taxon>
        <taxon>Bacilli</taxon>
        <taxon>Bacillales</taxon>
        <taxon>Fictibacillaceae</taxon>
        <taxon>Fictibacillus</taxon>
    </lineage>
</organism>
<dbReference type="Proteomes" id="UP001596549">
    <property type="component" value="Unassembled WGS sequence"/>
</dbReference>
<dbReference type="InterPro" id="IPR014729">
    <property type="entry name" value="Rossmann-like_a/b/a_fold"/>
</dbReference>
<comment type="function">
    <text evidence="8">Ligates lysine onto the cytidine present at position 34 of the AUA codon-specific tRNA(Ile) that contains the anticodon CAU, in an ATP-dependent manner. Cytidine is converted to lysidine, thus changing the amino acid specificity of the tRNA from methionine to isoleucine.</text>
</comment>
<dbReference type="GO" id="GO:0032267">
    <property type="term" value="F:tRNA(Ile)-lysidine synthase activity"/>
    <property type="evidence" value="ECO:0007669"/>
    <property type="project" value="UniProtKB-EC"/>
</dbReference>
<evidence type="ECO:0000256" key="4">
    <source>
        <dbReference type="ARBA" id="ARBA00022694"/>
    </source>
</evidence>
<evidence type="ECO:0000259" key="9">
    <source>
        <dbReference type="SMART" id="SM00977"/>
    </source>
</evidence>
<dbReference type="SMART" id="SM00977">
    <property type="entry name" value="TilS_C"/>
    <property type="match status" value="1"/>
</dbReference>
<dbReference type="NCBIfam" id="TIGR02433">
    <property type="entry name" value="lysidine_TilS_C"/>
    <property type="match status" value="1"/>
</dbReference>
<evidence type="ECO:0000256" key="1">
    <source>
        <dbReference type="ARBA" id="ARBA00004496"/>
    </source>
</evidence>
<keyword evidence="2 8" id="KW-0963">Cytoplasm</keyword>
<dbReference type="Pfam" id="PF11734">
    <property type="entry name" value="TilS_C"/>
    <property type="match status" value="1"/>
</dbReference>
<keyword evidence="11" id="KW-1185">Reference proteome</keyword>
<dbReference type="Pfam" id="PF01171">
    <property type="entry name" value="ATP_bind_3"/>
    <property type="match status" value="1"/>
</dbReference>
<keyword evidence="4 8" id="KW-0819">tRNA processing</keyword>
<dbReference type="CDD" id="cd01992">
    <property type="entry name" value="TilS_N"/>
    <property type="match status" value="1"/>
</dbReference>
<dbReference type="EMBL" id="JBHTCP010000037">
    <property type="protein sequence ID" value="MFC7372355.1"/>
    <property type="molecule type" value="Genomic_DNA"/>
</dbReference>
<name>A0ABW2NPP5_9BACL</name>
<evidence type="ECO:0000256" key="5">
    <source>
        <dbReference type="ARBA" id="ARBA00022741"/>
    </source>
</evidence>